<feature type="transmembrane region" description="Helical" evidence="6">
    <location>
        <begin position="939"/>
        <end position="958"/>
    </location>
</feature>
<evidence type="ECO:0000256" key="2">
    <source>
        <dbReference type="ARBA" id="ARBA00022692"/>
    </source>
</evidence>
<accession>F4NW46</accession>
<proteinExistence type="predicted"/>
<feature type="compositionally biased region" description="Basic and acidic residues" evidence="5">
    <location>
        <begin position="1043"/>
        <end position="1053"/>
    </location>
</feature>
<feature type="region of interest" description="Disordered" evidence="5">
    <location>
        <begin position="423"/>
        <end position="450"/>
    </location>
</feature>
<evidence type="ECO:0000256" key="1">
    <source>
        <dbReference type="ARBA" id="ARBA00004141"/>
    </source>
</evidence>
<dbReference type="PANTHER" id="PTHR12570:SF9">
    <property type="entry name" value="MAGNESIUM TRANSPORTER NIPA8-RELATED"/>
    <property type="match status" value="1"/>
</dbReference>
<sequence>MLLLSLLSSIWIAAPLVLADALPQSAISGPCIADEDCAVYNKRLAGWAPGPQPGGYLCVNAMCKYVVAAGELCSRSSDCSVYEYIRRTVARNASASLLPTGSVANMTGYMNSICSPSYCTIASTCSRISDPLFNYDPTFGIINLPDQHVGNSCCGGATDHDACSQLGSFLDICSIDHTCSASPDPTIDHLTCAPVSERSTQWIGVIITLVGAATLNIGLNLQKLALRKRQEKFVKKKEQQRSNVVRKITSFRVGLSDLYRKYSFASLPFGRRTPSESPPPASTQTDELSTINMPESTFNSNSRSPNPTTTGDLRPNPGETNLLLDGLPTSKAHTTDSFARPTTNVSQTQDFSKSREHLNTFEASSTNAPIVALDSSHLTLTQSENKVAHTDYDRTGFPETSEYSTVLNQQADQDEIVSQDALKPKSGAENTKLANGKYPAPVPRAKSTNDHRAHRLSMGNTPEFEKKLNFSSLLRSPAWMLGMLVFIIGNFLNFIALQFAAQSLVAPLGSISLVVNVIIAPLLNNEKWTYKDVVGVILIVGGSSMVVAFAGVSGKDYNLCVLMALFRRVPTIAFLVVTSTLIAVVFCTIVIVEKNLDIVDEPTAATIKETLAGRLIKVETNGDGNDEDRPSDESDAQVPVIADNINGLTVSVRERMTSDGETRRTLTLAEAPSPLKSGFGEELQNGDASRFIPKENTVGNLLNAKNSDGRSVYSVCLTFVVDDANKQKTTQSNTPSLSTSAPNASASFLPVVPKTSSIGGFENVSQTAKVDTRSPSLDCSNDIHEAVCASSQDQADDTIHHLGQIATVPGRPTPFGISSRHSHDTHIEHHPMMPPISLSREPTSTSTVKSFKPHRLKCLQSIRNAFNQLPFIIFLKNIKLVPRLKHKISLSSIAVRVILPFSYASLGGLMATITVLFAKATVHLLSATFFEGNNQFNNFGSWLITGVTVVTAVSQIYWINMGLQRYDALLQIPVFYVVWTLFDVVGGGIYFDEFRGFNTKQYALFIFSVCVIFAGVSVLASRLKSLSDEEILLNGGVVPEVGKVEQKNDEERGGNPLMSRMNDESVSTTNGKP</sequence>
<feature type="compositionally biased region" description="Polar residues" evidence="5">
    <location>
        <begin position="1064"/>
        <end position="1073"/>
    </location>
</feature>
<dbReference type="GeneID" id="18238075"/>
<keyword evidence="4 6" id="KW-0472">Membrane</keyword>
<feature type="region of interest" description="Disordered" evidence="5">
    <location>
        <begin position="269"/>
        <end position="353"/>
    </location>
</feature>
<evidence type="ECO:0000256" key="7">
    <source>
        <dbReference type="SAM" id="SignalP"/>
    </source>
</evidence>
<evidence type="ECO:0000313" key="9">
    <source>
        <dbReference type="Proteomes" id="UP000007241"/>
    </source>
</evidence>
<name>F4NW46_BATDJ</name>
<feature type="region of interest" description="Disordered" evidence="5">
    <location>
        <begin position="1043"/>
        <end position="1073"/>
    </location>
</feature>
<feature type="chain" id="PRO_5003312377" description="EamA domain-containing protein" evidence="7">
    <location>
        <begin position="20"/>
        <end position="1073"/>
    </location>
</feature>
<keyword evidence="7" id="KW-0732">Signal</keyword>
<dbReference type="RefSeq" id="XP_006676660.1">
    <property type="nucleotide sequence ID" value="XM_006676597.1"/>
</dbReference>
<dbReference type="OMA" id="ENDPCEN"/>
<feature type="transmembrane region" description="Helical" evidence="6">
    <location>
        <begin position="505"/>
        <end position="524"/>
    </location>
</feature>
<keyword evidence="3 6" id="KW-1133">Transmembrane helix</keyword>
<organism evidence="8 9">
    <name type="scientific">Batrachochytrium dendrobatidis (strain JAM81 / FGSC 10211)</name>
    <name type="common">Frog chytrid fungus</name>
    <dbReference type="NCBI Taxonomy" id="684364"/>
    <lineage>
        <taxon>Eukaryota</taxon>
        <taxon>Fungi</taxon>
        <taxon>Fungi incertae sedis</taxon>
        <taxon>Chytridiomycota</taxon>
        <taxon>Chytridiomycota incertae sedis</taxon>
        <taxon>Chytridiomycetes</taxon>
        <taxon>Rhizophydiales</taxon>
        <taxon>Rhizophydiales incertae sedis</taxon>
        <taxon>Batrachochytrium</taxon>
    </lineage>
</organism>
<gene>
    <name evidence="8" type="ORF">BATDEDRAFT_22897</name>
</gene>
<comment type="subcellular location">
    <subcellularLocation>
        <location evidence="1">Membrane</location>
        <topology evidence="1">Multi-pass membrane protein</topology>
    </subcellularLocation>
</comment>
<dbReference type="GO" id="GO:0016020">
    <property type="term" value="C:membrane"/>
    <property type="evidence" value="ECO:0007669"/>
    <property type="project" value="UniProtKB-SubCell"/>
</dbReference>
<feature type="compositionally biased region" description="Polar residues" evidence="5">
    <location>
        <begin position="331"/>
        <end position="351"/>
    </location>
</feature>
<feature type="transmembrane region" description="Helical" evidence="6">
    <location>
        <begin position="893"/>
        <end position="919"/>
    </location>
</feature>
<evidence type="ECO:0000256" key="3">
    <source>
        <dbReference type="ARBA" id="ARBA00022989"/>
    </source>
</evidence>
<evidence type="ECO:0000256" key="6">
    <source>
        <dbReference type="SAM" id="Phobius"/>
    </source>
</evidence>
<feature type="transmembrane region" description="Helical" evidence="6">
    <location>
        <begin position="533"/>
        <end position="552"/>
    </location>
</feature>
<reference evidence="8 9" key="1">
    <citation type="submission" date="2009-12" db="EMBL/GenBank/DDBJ databases">
        <title>The draft genome of Batrachochytrium dendrobatidis.</title>
        <authorList>
            <consortium name="US DOE Joint Genome Institute (JGI-PGF)"/>
            <person name="Kuo A."/>
            <person name="Salamov A."/>
            <person name="Schmutz J."/>
            <person name="Lucas S."/>
            <person name="Pitluck S."/>
            <person name="Rosenblum E."/>
            <person name="Stajich J."/>
            <person name="Eisen M."/>
            <person name="Grigoriev I.V."/>
        </authorList>
    </citation>
    <scope>NUCLEOTIDE SEQUENCE [LARGE SCALE GENOMIC DNA]</scope>
    <source>
        <strain evidence="9">JAM81 / FGSC 10211</strain>
    </source>
</reference>
<feature type="transmembrane region" description="Helical" evidence="6">
    <location>
        <begin position="478"/>
        <end position="499"/>
    </location>
</feature>
<feature type="transmembrane region" description="Helical" evidence="6">
    <location>
        <begin position="970"/>
        <end position="990"/>
    </location>
</feature>
<dbReference type="InParanoid" id="F4NW46"/>
<feature type="transmembrane region" description="Helical" evidence="6">
    <location>
        <begin position="572"/>
        <end position="592"/>
    </location>
</feature>
<dbReference type="InterPro" id="IPR037185">
    <property type="entry name" value="EmrE-like"/>
</dbReference>
<dbReference type="OrthoDB" id="165382at2759"/>
<keyword evidence="2 6" id="KW-0812">Transmembrane</keyword>
<evidence type="ECO:0000256" key="4">
    <source>
        <dbReference type="ARBA" id="ARBA00023136"/>
    </source>
</evidence>
<protein>
    <recommendedName>
        <fullName evidence="10">EamA domain-containing protein</fullName>
    </recommendedName>
</protein>
<feature type="signal peptide" evidence="7">
    <location>
        <begin position="1"/>
        <end position="19"/>
    </location>
</feature>
<feature type="transmembrane region" description="Helical" evidence="6">
    <location>
        <begin position="1002"/>
        <end position="1020"/>
    </location>
</feature>
<dbReference type="EMBL" id="GL882880">
    <property type="protein sequence ID" value="EGF82768.1"/>
    <property type="molecule type" value="Genomic_DNA"/>
</dbReference>
<feature type="compositionally biased region" description="Polar residues" evidence="5">
    <location>
        <begin position="282"/>
        <end position="311"/>
    </location>
</feature>
<dbReference type="Pfam" id="PF05653">
    <property type="entry name" value="Mg_trans_NIPA"/>
    <property type="match status" value="2"/>
</dbReference>
<dbReference type="HOGENOM" id="CLU_287282_0_0_1"/>
<evidence type="ECO:0008006" key="10">
    <source>
        <dbReference type="Google" id="ProtNLM"/>
    </source>
</evidence>
<evidence type="ECO:0000256" key="5">
    <source>
        <dbReference type="SAM" id="MobiDB-lite"/>
    </source>
</evidence>
<dbReference type="GO" id="GO:0015095">
    <property type="term" value="F:magnesium ion transmembrane transporter activity"/>
    <property type="evidence" value="ECO:0007669"/>
    <property type="project" value="InterPro"/>
</dbReference>
<dbReference type="PANTHER" id="PTHR12570">
    <property type="match status" value="1"/>
</dbReference>
<dbReference type="AlphaFoldDB" id="F4NW46"/>
<dbReference type="Proteomes" id="UP000007241">
    <property type="component" value="Unassembled WGS sequence"/>
</dbReference>
<dbReference type="SUPFAM" id="SSF103481">
    <property type="entry name" value="Multidrug resistance efflux transporter EmrE"/>
    <property type="match status" value="1"/>
</dbReference>
<dbReference type="InterPro" id="IPR008521">
    <property type="entry name" value="Mg_trans_NIPA"/>
</dbReference>
<evidence type="ECO:0000313" key="8">
    <source>
        <dbReference type="EMBL" id="EGF82768.1"/>
    </source>
</evidence>
<keyword evidence="9" id="KW-1185">Reference proteome</keyword>